<dbReference type="OrthoDB" id="6454021at2"/>
<dbReference type="EMBL" id="FORP01000004">
    <property type="protein sequence ID" value="SFJ26753.1"/>
    <property type="molecule type" value="Genomic_DNA"/>
</dbReference>
<name>A0A1I3PYQ4_9PSEU</name>
<dbReference type="Proteomes" id="UP000199025">
    <property type="component" value="Unassembled WGS sequence"/>
</dbReference>
<sequence>MAPYRLLPRGGPVDLCNRAALAALVRTGPDWYARTVNYLRLPRARLDELRNSLLALGMACDGAALGCPSPRLPEPRRFGLVPVPDEFGFPVWTGRRCAEFAAAQARALSAGLPPGVPGIPVHKLTDGGWLVSRAECASALAAYRGERARGTPHPRSFGDDFVTFLTACAGASGFVVGRAVTARPAQALLDVS</sequence>
<dbReference type="STRING" id="115433.SAMN05421835_104105"/>
<proteinExistence type="predicted"/>
<gene>
    <name evidence="1" type="ORF">SAMN05421835_104105</name>
</gene>
<protein>
    <submittedName>
        <fullName evidence="1">Uncharacterized protein</fullName>
    </submittedName>
</protein>
<evidence type="ECO:0000313" key="1">
    <source>
        <dbReference type="EMBL" id="SFJ26753.1"/>
    </source>
</evidence>
<reference evidence="1 2" key="1">
    <citation type="submission" date="2016-10" db="EMBL/GenBank/DDBJ databases">
        <authorList>
            <person name="de Groot N.N."/>
        </authorList>
    </citation>
    <scope>NUCLEOTIDE SEQUENCE [LARGE SCALE GENOMIC DNA]</scope>
    <source>
        <strain evidence="1 2">DSM 44468</strain>
    </source>
</reference>
<accession>A0A1I3PYQ4</accession>
<organism evidence="1 2">
    <name type="scientific">Amycolatopsis sacchari</name>
    <dbReference type="NCBI Taxonomy" id="115433"/>
    <lineage>
        <taxon>Bacteria</taxon>
        <taxon>Bacillati</taxon>
        <taxon>Actinomycetota</taxon>
        <taxon>Actinomycetes</taxon>
        <taxon>Pseudonocardiales</taxon>
        <taxon>Pseudonocardiaceae</taxon>
        <taxon>Amycolatopsis</taxon>
    </lineage>
</organism>
<dbReference type="RefSeq" id="WP_091505318.1">
    <property type="nucleotide sequence ID" value="NZ_CBDQZW010000022.1"/>
</dbReference>
<evidence type="ECO:0000313" key="2">
    <source>
        <dbReference type="Proteomes" id="UP000199025"/>
    </source>
</evidence>
<keyword evidence="2" id="KW-1185">Reference proteome</keyword>
<dbReference type="AlphaFoldDB" id="A0A1I3PYQ4"/>